<evidence type="ECO:0000256" key="1">
    <source>
        <dbReference type="SAM" id="SignalP"/>
    </source>
</evidence>
<protein>
    <submittedName>
        <fullName evidence="2">Uncharacterized protein</fullName>
    </submittedName>
</protein>
<reference evidence="2 3" key="1">
    <citation type="submission" date="2019-08" db="EMBL/GenBank/DDBJ databases">
        <title>100 year-old enigma solved: identification of Planctomyces bekefii, the type genus and species of the phylum Planctomycetes.</title>
        <authorList>
            <person name="Svetlana D.N."/>
            <person name="Overmann J."/>
        </authorList>
    </citation>
    <scope>NUCLEOTIDE SEQUENCE [LARGE SCALE GENOMIC DNA]</scope>
    <source>
        <strain evidence="2">Phe10_nw2017</strain>
    </source>
</reference>
<accession>A0A5C6M860</accession>
<dbReference type="AlphaFoldDB" id="A0A5C6M860"/>
<evidence type="ECO:0000313" key="2">
    <source>
        <dbReference type="EMBL" id="TWW09191.1"/>
    </source>
</evidence>
<keyword evidence="1" id="KW-0732">Signal</keyword>
<gene>
    <name evidence="2" type="ORF">E3A20_16810</name>
</gene>
<organism evidence="2 3">
    <name type="scientific">Planctomyces bekefii</name>
    <dbReference type="NCBI Taxonomy" id="1653850"/>
    <lineage>
        <taxon>Bacteria</taxon>
        <taxon>Pseudomonadati</taxon>
        <taxon>Planctomycetota</taxon>
        <taxon>Planctomycetia</taxon>
        <taxon>Planctomycetales</taxon>
        <taxon>Planctomycetaceae</taxon>
        <taxon>Planctomyces</taxon>
    </lineage>
</organism>
<feature type="signal peptide" evidence="1">
    <location>
        <begin position="1"/>
        <end position="20"/>
    </location>
</feature>
<proteinExistence type="predicted"/>
<dbReference type="Proteomes" id="UP000321083">
    <property type="component" value="Unassembled WGS sequence"/>
</dbReference>
<feature type="chain" id="PRO_5022907467" evidence="1">
    <location>
        <begin position="21"/>
        <end position="259"/>
    </location>
</feature>
<feature type="non-terminal residue" evidence="2">
    <location>
        <position position="259"/>
    </location>
</feature>
<reference evidence="2 3" key="2">
    <citation type="submission" date="2019-08" db="EMBL/GenBank/DDBJ databases">
        <authorList>
            <person name="Henke P."/>
        </authorList>
    </citation>
    <scope>NUCLEOTIDE SEQUENCE [LARGE SCALE GENOMIC DNA]</scope>
    <source>
        <strain evidence="2">Phe10_nw2017</strain>
    </source>
</reference>
<comment type="caution">
    <text evidence="2">The sequence shown here is derived from an EMBL/GenBank/DDBJ whole genome shotgun (WGS) entry which is preliminary data.</text>
</comment>
<evidence type="ECO:0000313" key="3">
    <source>
        <dbReference type="Proteomes" id="UP000321083"/>
    </source>
</evidence>
<dbReference type="EMBL" id="SRHE01000354">
    <property type="protein sequence ID" value="TWW09191.1"/>
    <property type="molecule type" value="Genomic_DNA"/>
</dbReference>
<name>A0A5C6M860_9PLAN</name>
<keyword evidence="3" id="KW-1185">Reference proteome</keyword>
<sequence length="259" mass="28843">MKTGLSVLSGVLLCVCLAGAAVRAQETPGAVSGVREYENRLVRIEQPRPLLADYPEFFEPIIEQAHYEAPAIVQDPGADLSVRAWRFSYNARGIIEVPNELRLAETAVIMVHPWAIDDSWGWKSPQPNGVADFCTPEKNALAARHTKQVIDPFLKRLRGKAAFVMYSLPGNADAIRTKVYRSFVKRPTAAERESGERELRRVLAEYSYEGEGLPSRLQLGDRQPVADYFRQFPGLDAGARFNGEGFWKLPIPVSDSVTV</sequence>